<dbReference type="EMBL" id="JAAIKD010000004">
    <property type="protein sequence ID" value="NEV94129.1"/>
    <property type="molecule type" value="Genomic_DNA"/>
</dbReference>
<feature type="transmembrane region" description="Helical" evidence="6">
    <location>
        <begin position="252"/>
        <end position="272"/>
    </location>
</feature>
<dbReference type="GO" id="GO:0045454">
    <property type="term" value="P:cell redox homeostasis"/>
    <property type="evidence" value="ECO:0007669"/>
    <property type="project" value="TreeGrafter"/>
</dbReference>
<evidence type="ECO:0000256" key="2">
    <source>
        <dbReference type="ARBA" id="ARBA00022692"/>
    </source>
</evidence>
<dbReference type="Gene3D" id="3.40.30.10">
    <property type="entry name" value="Glutaredoxin"/>
    <property type="match status" value="1"/>
</dbReference>
<feature type="transmembrane region" description="Helical" evidence="6">
    <location>
        <begin position="332"/>
        <end position="357"/>
    </location>
</feature>
<feature type="chain" id="PRO_5025384902" evidence="7">
    <location>
        <begin position="21"/>
        <end position="675"/>
    </location>
</feature>
<sequence length="675" mass="75872">MIRTYLLLIFSLLITTQSQAQFGFEQQDNALNPSSWEASVIKKSDSIFTIKLTAQIEEGWHLPSQAELKKDENGPIPTEFNFEYDPAVLEKIGPTQEPDGITKFDEIFKTDLTYFIDQATFKQDFKVKAEEGSLDLEILFMICNDEMCLPQDQKRFSFSIADAKLMLAETKAIEIQSKDKKLTQALKLDLKGESEFQLNSEENQDSNFTIFLLGFIGGLIALLTPCVFPMIPLTVSFFTKGAKTRKLGLINALMYGFFIFLIYLLLSLPFHLIDSVNPEILNSISTNPVLNVIFFLIFLFFAFSFFGYYEITLPNSWSSRLDQKATSFGGAVGIFFMALTLALVSFSCTGPILGSLLGGSLTADGGATMLTLGMGGFGLALALPFALFALFPNWLNSLPKSGGWLNTVKVVLGFLELGLAFKFLSNADLVEHWGILKREVFIGIWILIGIGMLLYLFGKLKFPHEGPHQKLGKGRIFAGILTLAFVIYLIPGLTNSSQANLKLLSGFPPPLFYSIYEKETEGPLGLKAYKDFDKGLQAAKAQNKPILLDFTGWACVNCRKMEEQVWSDPEVYETIKNDYILISLYVDDNARLDEEERFNFERNNGSVKKIRSVGDKWATFQTLNFRNNSQPYYVLLSPDLEILNITNAYEPSSEAYLNWLETGLENFQNKKDRAE</sequence>
<evidence type="ECO:0000259" key="8">
    <source>
        <dbReference type="Pfam" id="PF02683"/>
    </source>
</evidence>
<dbReference type="RefSeq" id="WP_164004855.1">
    <property type="nucleotide sequence ID" value="NZ_JAAIKD010000004.1"/>
</dbReference>
<dbReference type="Pfam" id="PF13899">
    <property type="entry name" value="Thioredoxin_7"/>
    <property type="match status" value="1"/>
</dbReference>
<evidence type="ECO:0000256" key="3">
    <source>
        <dbReference type="ARBA" id="ARBA00022748"/>
    </source>
</evidence>
<name>A0A6B3R0Q4_9FLAO</name>
<proteinExistence type="predicted"/>
<organism evidence="10 11">
    <name type="scientific">Psychroflexus aurantiacus</name>
    <dbReference type="NCBI Taxonomy" id="2709310"/>
    <lineage>
        <taxon>Bacteria</taxon>
        <taxon>Pseudomonadati</taxon>
        <taxon>Bacteroidota</taxon>
        <taxon>Flavobacteriia</taxon>
        <taxon>Flavobacteriales</taxon>
        <taxon>Flavobacteriaceae</taxon>
        <taxon>Psychroflexus</taxon>
    </lineage>
</organism>
<dbReference type="Proteomes" id="UP000478505">
    <property type="component" value="Unassembled WGS sequence"/>
</dbReference>
<gene>
    <name evidence="10" type="ORF">G3567_08225</name>
</gene>
<dbReference type="AlphaFoldDB" id="A0A6B3R0Q4"/>
<dbReference type="GO" id="GO:0017004">
    <property type="term" value="P:cytochrome complex assembly"/>
    <property type="evidence" value="ECO:0007669"/>
    <property type="project" value="UniProtKB-KW"/>
</dbReference>
<accession>A0A6B3R0Q4</accession>
<dbReference type="InterPro" id="IPR036929">
    <property type="entry name" value="DsbDN_sf"/>
</dbReference>
<dbReference type="GO" id="GO:0016020">
    <property type="term" value="C:membrane"/>
    <property type="evidence" value="ECO:0007669"/>
    <property type="project" value="UniProtKB-SubCell"/>
</dbReference>
<feature type="domain" description="Cytochrome C biogenesis protein transmembrane" evidence="8">
    <location>
        <begin position="210"/>
        <end position="425"/>
    </location>
</feature>
<feature type="transmembrane region" description="Helical" evidence="6">
    <location>
        <begin position="403"/>
        <end position="421"/>
    </location>
</feature>
<dbReference type="InterPro" id="IPR036249">
    <property type="entry name" value="Thioredoxin-like_sf"/>
</dbReference>
<keyword evidence="5 6" id="KW-0472">Membrane</keyword>
<dbReference type="PANTHER" id="PTHR32234:SF0">
    <property type="entry name" value="THIOL:DISULFIDE INTERCHANGE PROTEIN DSBD"/>
    <property type="match status" value="1"/>
</dbReference>
<dbReference type="Pfam" id="PF02683">
    <property type="entry name" value="DsbD_TM"/>
    <property type="match status" value="1"/>
</dbReference>
<dbReference type="Gene3D" id="2.60.40.1250">
    <property type="entry name" value="Thiol:disulfide interchange protein DsbD, N-terminal domain"/>
    <property type="match status" value="1"/>
</dbReference>
<feature type="transmembrane region" description="Helical" evidence="6">
    <location>
        <begin position="474"/>
        <end position="493"/>
    </location>
</feature>
<dbReference type="SUPFAM" id="SSF52833">
    <property type="entry name" value="Thioredoxin-like"/>
    <property type="match status" value="1"/>
</dbReference>
<feature type="transmembrane region" description="Helical" evidence="6">
    <location>
        <begin position="369"/>
        <end position="391"/>
    </location>
</feature>
<evidence type="ECO:0000256" key="4">
    <source>
        <dbReference type="ARBA" id="ARBA00022989"/>
    </source>
</evidence>
<evidence type="ECO:0000256" key="5">
    <source>
        <dbReference type="ARBA" id="ARBA00023136"/>
    </source>
</evidence>
<feature type="transmembrane region" description="Helical" evidence="6">
    <location>
        <begin position="208"/>
        <end position="231"/>
    </location>
</feature>
<feature type="transmembrane region" description="Helical" evidence="6">
    <location>
        <begin position="441"/>
        <end position="462"/>
    </location>
</feature>
<reference evidence="10 11" key="1">
    <citation type="submission" date="2020-02" db="EMBL/GenBank/DDBJ databases">
        <title>Flavobacteriaceae Psychroflexus bacterium YR1-1, complete genome.</title>
        <authorList>
            <person name="Li Y."/>
            <person name="Wu S."/>
        </authorList>
    </citation>
    <scope>NUCLEOTIDE SEQUENCE [LARGE SCALE GENOMIC DNA]</scope>
    <source>
        <strain evidence="10 11">YR1-1</strain>
    </source>
</reference>
<dbReference type="InterPro" id="IPR003834">
    <property type="entry name" value="Cyt_c_assmbl_TM_dom"/>
</dbReference>
<keyword evidence="11" id="KW-1185">Reference proteome</keyword>
<dbReference type="InterPro" id="IPR028250">
    <property type="entry name" value="DsbDN"/>
</dbReference>
<protein>
    <submittedName>
        <fullName evidence="10">DUF255 domain-containing protein</fullName>
    </submittedName>
</protein>
<evidence type="ECO:0000313" key="11">
    <source>
        <dbReference type="Proteomes" id="UP000478505"/>
    </source>
</evidence>
<evidence type="ECO:0000259" key="9">
    <source>
        <dbReference type="Pfam" id="PF11412"/>
    </source>
</evidence>
<feature type="transmembrane region" description="Helical" evidence="6">
    <location>
        <begin position="292"/>
        <end position="311"/>
    </location>
</feature>
<evidence type="ECO:0000313" key="10">
    <source>
        <dbReference type="EMBL" id="NEV94129.1"/>
    </source>
</evidence>
<feature type="signal peptide" evidence="7">
    <location>
        <begin position="1"/>
        <end position="20"/>
    </location>
</feature>
<evidence type="ECO:0000256" key="6">
    <source>
        <dbReference type="SAM" id="Phobius"/>
    </source>
</evidence>
<comment type="caution">
    <text evidence="10">The sequence shown here is derived from an EMBL/GenBank/DDBJ whole genome shotgun (WGS) entry which is preliminary data.</text>
</comment>
<dbReference type="GO" id="GO:0015035">
    <property type="term" value="F:protein-disulfide reductase activity"/>
    <property type="evidence" value="ECO:0007669"/>
    <property type="project" value="TreeGrafter"/>
</dbReference>
<evidence type="ECO:0000256" key="1">
    <source>
        <dbReference type="ARBA" id="ARBA00004141"/>
    </source>
</evidence>
<feature type="domain" description="Thiol:disulfide interchange protein DsbD N-terminal" evidence="9">
    <location>
        <begin position="42"/>
        <end position="158"/>
    </location>
</feature>
<dbReference type="Pfam" id="PF11412">
    <property type="entry name" value="DsbD_N"/>
    <property type="match status" value="1"/>
</dbReference>
<keyword evidence="7" id="KW-0732">Signal</keyword>
<evidence type="ECO:0000256" key="7">
    <source>
        <dbReference type="SAM" id="SignalP"/>
    </source>
</evidence>
<keyword evidence="2 6" id="KW-0812">Transmembrane</keyword>
<comment type="subcellular location">
    <subcellularLocation>
        <location evidence="1">Membrane</location>
        <topology evidence="1">Multi-pass membrane protein</topology>
    </subcellularLocation>
</comment>
<dbReference type="PANTHER" id="PTHR32234">
    <property type="entry name" value="THIOL:DISULFIDE INTERCHANGE PROTEIN DSBD"/>
    <property type="match status" value="1"/>
</dbReference>
<keyword evidence="4 6" id="KW-1133">Transmembrane helix</keyword>
<keyword evidence="3" id="KW-0201">Cytochrome c-type biogenesis</keyword>